<protein>
    <submittedName>
        <fullName evidence="1">Uncharacterized protein</fullName>
    </submittedName>
</protein>
<name>A0A3A4KS29_9NOCA</name>
<dbReference type="EMBL" id="QZFU01000015">
    <property type="protein sequence ID" value="RJO77560.1"/>
    <property type="molecule type" value="Genomic_DNA"/>
</dbReference>
<organism evidence="1 2">
    <name type="scientific">Nocardia panacis</name>
    <dbReference type="NCBI Taxonomy" id="2340916"/>
    <lineage>
        <taxon>Bacteria</taxon>
        <taxon>Bacillati</taxon>
        <taxon>Actinomycetota</taxon>
        <taxon>Actinomycetes</taxon>
        <taxon>Mycobacteriales</taxon>
        <taxon>Nocardiaceae</taxon>
        <taxon>Nocardia</taxon>
    </lineage>
</organism>
<keyword evidence="2" id="KW-1185">Reference proteome</keyword>
<reference evidence="1 2" key="1">
    <citation type="submission" date="2018-09" db="EMBL/GenBank/DDBJ databases">
        <title>YIM PH21274 draft genome.</title>
        <authorList>
            <person name="Miao C."/>
        </authorList>
    </citation>
    <scope>NUCLEOTIDE SEQUENCE [LARGE SCALE GENOMIC DNA]</scope>
    <source>
        <strain evidence="1 2">YIM PH 21724</strain>
    </source>
</reference>
<dbReference type="RefSeq" id="WP_120039083.1">
    <property type="nucleotide sequence ID" value="NZ_QZFU01000015.1"/>
</dbReference>
<evidence type="ECO:0000313" key="2">
    <source>
        <dbReference type="Proteomes" id="UP000266677"/>
    </source>
</evidence>
<proteinExistence type="predicted"/>
<accession>A0A3A4KS29</accession>
<evidence type="ECO:0000313" key="1">
    <source>
        <dbReference type="EMBL" id="RJO77560.1"/>
    </source>
</evidence>
<sequence>MTTDETDRDAAYSWEVRYGSRVVEYGVQRWGEPHPWTGATTRLAFEIAGELFEQACLYAMEESRDTAIDAEAKGRAAPEPIGQVIVVLRDPTGAELANLTAHLRHRPITRTEVEDYRALMQAWAEDERRMAARAAAPPPEPAEPEILAPPHEFEQNPAPAAYDPRHRVVDDLLQQAVELRESVVDPDHCRRRAYQAERRLVEDQDAERLIAAGRDEAARAIAAERVARSAQLVSLWQGRMADSTEIYLRAAALDTEAARLSRALDGPD</sequence>
<dbReference type="OrthoDB" id="4549832at2"/>
<dbReference type="AlphaFoldDB" id="A0A3A4KS29"/>
<dbReference type="Proteomes" id="UP000266677">
    <property type="component" value="Unassembled WGS sequence"/>
</dbReference>
<comment type="caution">
    <text evidence="1">The sequence shown here is derived from an EMBL/GenBank/DDBJ whole genome shotgun (WGS) entry which is preliminary data.</text>
</comment>
<gene>
    <name evidence="1" type="ORF">D5S18_07365</name>
</gene>